<feature type="compositionally biased region" description="Basic and acidic residues" evidence="7">
    <location>
        <begin position="577"/>
        <end position="587"/>
    </location>
</feature>
<evidence type="ECO:0000256" key="7">
    <source>
        <dbReference type="SAM" id="MobiDB-lite"/>
    </source>
</evidence>
<feature type="domain" description="C2H2-type" evidence="8">
    <location>
        <begin position="719"/>
        <end position="746"/>
    </location>
</feature>
<evidence type="ECO:0000256" key="6">
    <source>
        <dbReference type="PROSITE-ProRule" id="PRU00042"/>
    </source>
</evidence>
<keyword evidence="9" id="KW-1185">Reference proteome</keyword>
<dbReference type="PANTHER" id="PTHR24394">
    <property type="entry name" value="ZINC FINGER PROTEIN"/>
    <property type="match status" value="1"/>
</dbReference>
<keyword evidence="3 6" id="KW-0863">Zinc-finger</keyword>
<dbReference type="GO" id="GO:0005634">
    <property type="term" value="C:nucleus"/>
    <property type="evidence" value="ECO:0007669"/>
    <property type="project" value="TreeGrafter"/>
</dbReference>
<sequence>MARPLIFQTSIACVEGNSLKAIFNHFTAPRPTPKEPLVPPRMVIPSKLLAKTDSHQGSLADDNRVQPILSGLLGRSVSPATSKPSSATPRNPGTQALAAPRMSTSIVVRAATRGRPPKQISIPSVSQLEKVITDSIQRGVDVSPMNFPSFTPLNSEGATSSSSVQSYVGALSDQIASVMREIPEETSPSRSDPKGIDAEIRAPGEPSEPLAETPLKQGGTADGDSTRRRAVAPSSAAVLVLPKPPEISDPRSSTHHHSILLQGRLVTADTSGNLLSSAPYAQTIESFDITDEGMQVEEVNSLDVIEEEIPVDPVSGPSPAPSTVDQEPMLVEDSSSAPEEHAEEPLDVQAEKNFATPEVSSTKLQRIALSRGAEDEEERPPAYEDLTGDDDAKVFIDLTKTELTSPATPTATSAERDDCLLPRRTSPPSNKPSTMKVTPLCRSSLRPNLNARKKPLLISKAKAVLTPTPVARRSSHESVDAKSNLQKDVDGEPSPTLSDPRGIPDVQLCDSEIERAGKSLLESRGTESSSCPLRTPDTPGSRQDSETGSIDVASGTRNSSRRRVPKPSRRSLAPEVIARKVCSETVHETSSLQASGVDHPEASEGSTQPTSSRSMRTLRIRPSISPNVPKKSNPSRPLENIDGTSPAVSDRAEPSEETPGSSVDENQAGRSRSASTASPEPSSLGSVIILPKNLQCSQCAYKTHTQKFLDFHVKSHKVVTCMICSRSFADESALKEHKLADHGQNPNGQLFECPRCDYKTRHQVYISRHITLKHAVD</sequence>
<evidence type="ECO:0000256" key="2">
    <source>
        <dbReference type="ARBA" id="ARBA00022737"/>
    </source>
</evidence>
<evidence type="ECO:0000313" key="9">
    <source>
        <dbReference type="Proteomes" id="UP000694867"/>
    </source>
</evidence>
<dbReference type="PROSITE" id="PS50157">
    <property type="entry name" value="ZINC_FINGER_C2H2_2"/>
    <property type="match status" value="1"/>
</dbReference>
<feature type="compositionally biased region" description="Basic and acidic residues" evidence="7">
    <location>
        <begin position="191"/>
        <end position="202"/>
    </location>
</feature>
<dbReference type="PANTHER" id="PTHR24394:SF44">
    <property type="entry name" value="ZINC FINGER PROTEIN 271-LIKE"/>
    <property type="match status" value="1"/>
</dbReference>
<feature type="compositionally biased region" description="Low complexity" evidence="7">
    <location>
        <begin position="404"/>
        <end position="413"/>
    </location>
</feature>
<dbReference type="GeneID" id="108863948"/>
<keyword evidence="1" id="KW-0479">Metal-binding</keyword>
<evidence type="ECO:0000256" key="4">
    <source>
        <dbReference type="ARBA" id="ARBA00022833"/>
    </source>
</evidence>
<evidence type="ECO:0000313" key="10">
    <source>
        <dbReference type="RefSeq" id="XP_028966719.1"/>
    </source>
</evidence>
<feature type="region of interest" description="Disordered" evidence="7">
    <location>
        <begin position="74"/>
        <end position="100"/>
    </location>
</feature>
<feature type="region of interest" description="Disordered" evidence="7">
    <location>
        <begin position="182"/>
        <end position="255"/>
    </location>
</feature>
<reference evidence="10" key="1">
    <citation type="submission" date="2025-08" db="UniProtKB">
        <authorList>
            <consortium name="RefSeq"/>
        </authorList>
    </citation>
    <scope>IDENTIFICATION</scope>
</reference>
<evidence type="ECO:0000259" key="8">
    <source>
        <dbReference type="PROSITE" id="PS50157"/>
    </source>
</evidence>
<dbReference type="PROSITE" id="PS00028">
    <property type="entry name" value="ZINC_FINGER_C2H2_1"/>
    <property type="match status" value="1"/>
</dbReference>
<accession>A0AAJ7WGY6</accession>
<evidence type="ECO:0000256" key="1">
    <source>
        <dbReference type="ARBA" id="ARBA00022723"/>
    </source>
</evidence>
<keyword evidence="2" id="KW-0677">Repeat</keyword>
<feature type="region of interest" description="Disordered" evidence="7">
    <location>
        <begin position="310"/>
        <end position="684"/>
    </location>
</feature>
<dbReference type="Proteomes" id="UP000694867">
    <property type="component" value="Unplaced"/>
</dbReference>
<dbReference type="KEGG" id="goe:108863948"/>
<feature type="compositionally biased region" description="Polar residues" evidence="7">
    <location>
        <begin position="658"/>
        <end position="684"/>
    </location>
</feature>
<feature type="compositionally biased region" description="Basic residues" evidence="7">
    <location>
        <begin position="559"/>
        <end position="569"/>
    </location>
</feature>
<evidence type="ECO:0000256" key="5">
    <source>
        <dbReference type="ARBA" id="ARBA00023242"/>
    </source>
</evidence>
<protein>
    <submittedName>
        <fullName evidence="10">Uncharacterized protein LOC108863948</fullName>
    </submittedName>
</protein>
<keyword evidence="4" id="KW-0862">Zinc</keyword>
<dbReference type="GO" id="GO:0000981">
    <property type="term" value="F:DNA-binding transcription factor activity, RNA polymerase II-specific"/>
    <property type="evidence" value="ECO:0007669"/>
    <property type="project" value="TreeGrafter"/>
</dbReference>
<dbReference type="GO" id="GO:0008270">
    <property type="term" value="F:zinc ion binding"/>
    <property type="evidence" value="ECO:0007669"/>
    <property type="project" value="UniProtKB-KW"/>
</dbReference>
<feature type="compositionally biased region" description="Basic and acidic residues" evidence="7">
    <location>
        <begin position="474"/>
        <end position="490"/>
    </location>
</feature>
<dbReference type="Gene3D" id="3.30.160.60">
    <property type="entry name" value="Classic Zinc Finger"/>
    <property type="match status" value="1"/>
</dbReference>
<feature type="compositionally biased region" description="Polar residues" evidence="7">
    <location>
        <begin position="526"/>
        <end position="548"/>
    </location>
</feature>
<dbReference type="RefSeq" id="XP_028966719.1">
    <property type="nucleotide sequence ID" value="XM_029110886.1"/>
</dbReference>
<feature type="compositionally biased region" description="Low complexity" evidence="7">
    <location>
        <begin position="76"/>
        <end position="89"/>
    </location>
</feature>
<dbReference type="SMART" id="SM00355">
    <property type="entry name" value="ZnF_C2H2"/>
    <property type="match status" value="3"/>
</dbReference>
<feature type="compositionally biased region" description="Polar residues" evidence="7">
    <location>
        <begin position="604"/>
        <end position="615"/>
    </location>
</feature>
<feature type="compositionally biased region" description="Low complexity" evidence="7">
    <location>
        <begin position="231"/>
        <end position="241"/>
    </location>
</feature>
<feature type="compositionally biased region" description="Polar residues" evidence="7">
    <location>
        <begin position="426"/>
        <end position="436"/>
    </location>
</feature>
<feature type="compositionally biased region" description="Polar residues" evidence="7">
    <location>
        <begin position="624"/>
        <end position="635"/>
    </location>
</feature>
<keyword evidence="5" id="KW-0539">Nucleus</keyword>
<evidence type="ECO:0000256" key="3">
    <source>
        <dbReference type="ARBA" id="ARBA00022771"/>
    </source>
</evidence>
<gene>
    <name evidence="10" type="primary">LOC108863948</name>
</gene>
<dbReference type="InterPro" id="IPR013087">
    <property type="entry name" value="Znf_C2H2_type"/>
</dbReference>
<organism evidence="9 10">
    <name type="scientific">Galendromus occidentalis</name>
    <name type="common">western predatory mite</name>
    <dbReference type="NCBI Taxonomy" id="34638"/>
    <lineage>
        <taxon>Eukaryota</taxon>
        <taxon>Metazoa</taxon>
        <taxon>Ecdysozoa</taxon>
        <taxon>Arthropoda</taxon>
        <taxon>Chelicerata</taxon>
        <taxon>Arachnida</taxon>
        <taxon>Acari</taxon>
        <taxon>Parasitiformes</taxon>
        <taxon>Mesostigmata</taxon>
        <taxon>Gamasina</taxon>
        <taxon>Phytoseioidea</taxon>
        <taxon>Phytoseiidae</taxon>
        <taxon>Typhlodrominae</taxon>
        <taxon>Galendromus</taxon>
    </lineage>
</organism>
<dbReference type="AlphaFoldDB" id="A0AAJ7WGY6"/>
<name>A0AAJ7WGY6_9ACAR</name>
<proteinExistence type="predicted"/>